<gene>
    <name evidence="1" type="ORF">JIN87_04340</name>
</gene>
<organism evidence="1 2">
    <name type="scientific">Pelagicoccus mobilis</name>
    <dbReference type="NCBI Taxonomy" id="415221"/>
    <lineage>
        <taxon>Bacteria</taxon>
        <taxon>Pseudomonadati</taxon>
        <taxon>Verrucomicrobiota</taxon>
        <taxon>Opitutia</taxon>
        <taxon>Puniceicoccales</taxon>
        <taxon>Pelagicoccaceae</taxon>
        <taxon>Pelagicoccus</taxon>
    </lineage>
</organism>
<protein>
    <submittedName>
        <fullName evidence="1">Uncharacterized protein</fullName>
    </submittedName>
</protein>
<dbReference type="RefSeq" id="WP_200354300.1">
    <property type="nucleotide sequence ID" value="NZ_JAENIL010000006.1"/>
</dbReference>
<sequence length="185" mass="21180">MDDVNSSSEVYLGCSRGYLRLGRTWDAIVEVREHFKRCGYLDPAIEMMRECLIVRRDWHALVDFGHEALKNRGKKCSLGWACLILGLLRTEKRLLSLRAARSAQVQCSDDPLVRLESLRSLVASERLQEARIYFLESIAETPDLQSELARDPDFEEFLRAYAAGELGNSEPKERFLRGDGSNEIR</sequence>
<comment type="caution">
    <text evidence="1">The sequence shown here is derived from an EMBL/GenBank/DDBJ whole genome shotgun (WGS) entry which is preliminary data.</text>
</comment>
<evidence type="ECO:0000313" key="1">
    <source>
        <dbReference type="EMBL" id="MBK1876083.1"/>
    </source>
</evidence>
<reference evidence="1" key="1">
    <citation type="submission" date="2021-01" db="EMBL/GenBank/DDBJ databases">
        <title>Modified the classification status of verrucomicrobia.</title>
        <authorList>
            <person name="Feng X."/>
        </authorList>
    </citation>
    <scope>NUCLEOTIDE SEQUENCE</scope>
    <source>
        <strain evidence="1">KCTC 13126</strain>
    </source>
</reference>
<name>A0A934VQ09_9BACT</name>
<accession>A0A934VQ09</accession>
<dbReference type="EMBL" id="JAENIL010000006">
    <property type="protein sequence ID" value="MBK1876083.1"/>
    <property type="molecule type" value="Genomic_DNA"/>
</dbReference>
<dbReference type="AlphaFoldDB" id="A0A934VQ09"/>
<dbReference type="Proteomes" id="UP000617628">
    <property type="component" value="Unassembled WGS sequence"/>
</dbReference>
<evidence type="ECO:0000313" key="2">
    <source>
        <dbReference type="Proteomes" id="UP000617628"/>
    </source>
</evidence>
<proteinExistence type="predicted"/>
<keyword evidence="2" id="KW-1185">Reference proteome</keyword>